<reference evidence="2" key="1">
    <citation type="submission" date="2017-01" db="EMBL/GenBank/DDBJ databases">
        <authorList>
            <person name="Varghese N."/>
            <person name="Submissions S."/>
        </authorList>
    </citation>
    <scope>NUCLEOTIDE SEQUENCE [LARGE SCALE GENOMIC DNA]</scope>
    <source>
        <strain evidence="2">DSM 45196</strain>
    </source>
</reference>
<dbReference type="EMBL" id="FTOD01000003">
    <property type="protein sequence ID" value="SIS65439.1"/>
    <property type="molecule type" value="Genomic_DNA"/>
</dbReference>
<dbReference type="AlphaFoldDB" id="A0A1N7KV15"/>
<proteinExistence type="predicted"/>
<evidence type="ECO:0000313" key="1">
    <source>
        <dbReference type="EMBL" id="SIS65439.1"/>
    </source>
</evidence>
<sequence>MATGIGLLTANRVTGCIDNGDYGFVLFKVHLLYSVIQEKTSLRFSVTLLFL</sequence>
<protein>
    <submittedName>
        <fullName evidence="1">Uncharacterized protein</fullName>
    </submittedName>
</protein>
<gene>
    <name evidence="1" type="ORF">SAMN05421790_103286</name>
</gene>
<dbReference type="Proteomes" id="UP000186795">
    <property type="component" value="Unassembled WGS sequence"/>
</dbReference>
<accession>A0A1N7KV15</accession>
<evidence type="ECO:0000313" key="2">
    <source>
        <dbReference type="Proteomes" id="UP000186795"/>
    </source>
</evidence>
<keyword evidence="2" id="KW-1185">Reference proteome</keyword>
<organism evidence="1 2">
    <name type="scientific">Kroppenstedtia eburnea</name>
    <dbReference type="NCBI Taxonomy" id="714067"/>
    <lineage>
        <taxon>Bacteria</taxon>
        <taxon>Bacillati</taxon>
        <taxon>Bacillota</taxon>
        <taxon>Bacilli</taxon>
        <taxon>Bacillales</taxon>
        <taxon>Thermoactinomycetaceae</taxon>
        <taxon>Kroppenstedtia</taxon>
    </lineage>
</organism>
<name>A0A1N7KV15_9BACL</name>